<dbReference type="GO" id="GO:0047499">
    <property type="term" value="F:calcium-independent phospholipase A2 activity"/>
    <property type="evidence" value="ECO:0007669"/>
    <property type="project" value="TreeGrafter"/>
</dbReference>
<dbReference type="InterPro" id="IPR016035">
    <property type="entry name" value="Acyl_Trfase/lysoPLipase"/>
</dbReference>
<dbReference type="RefSeq" id="XP_007710109.1">
    <property type="nucleotide sequence ID" value="XM_007711919.1"/>
</dbReference>
<feature type="short sequence motif" description="GXGXXG" evidence="8">
    <location>
        <begin position="788"/>
        <end position="793"/>
    </location>
</feature>
<evidence type="ECO:0000256" key="1">
    <source>
        <dbReference type="ARBA" id="ARBA00022723"/>
    </source>
</evidence>
<reference evidence="12 13" key="1">
    <citation type="journal article" date="2013" name="PLoS Genet.">
        <title>Comparative genome structure, secondary metabolite, and effector coding capacity across Cochliobolus pathogens.</title>
        <authorList>
            <person name="Condon B.J."/>
            <person name="Leng Y."/>
            <person name="Wu D."/>
            <person name="Bushley K.E."/>
            <person name="Ohm R.A."/>
            <person name="Otillar R."/>
            <person name="Martin J."/>
            <person name="Schackwitz W."/>
            <person name="Grimwood J."/>
            <person name="MohdZainudin N."/>
            <person name="Xue C."/>
            <person name="Wang R."/>
            <person name="Manning V.A."/>
            <person name="Dhillon B."/>
            <person name="Tu Z.J."/>
            <person name="Steffenson B.J."/>
            <person name="Salamov A."/>
            <person name="Sun H."/>
            <person name="Lowry S."/>
            <person name="LaButti K."/>
            <person name="Han J."/>
            <person name="Copeland A."/>
            <person name="Lindquist E."/>
            <person name="Barry K."/>
            <person name="Schmutz J."/>
            <person name="Baker S.E."/>
            <person name="Ciuffetti L.M."/>
            <person name="Grigoriev I.V."/>
            <person name="Zhong S."/>
            <person name="Turgeon B.G."/>
        </authorList>
    </citation>
    <scope>NUCLEOTIDE SEQUENCE [LARGE SCALE GENOMIC DNA]</scope>
    <source>
        <strain evidence="12 13">26-R-13</strain>
    </source>
</reference>
<dbReference type="HOGENOM" id="CLU_003059_2_1_1"/>
<feature type="region of interest" description="Disordered" evidence="9">
    <location>
        <begin position="1354"/>
        <end position="1401"/>
    </location>
</feature>
<evidence type="ECO:0000256" key="6">
    <source>
        <dbReference type="ARBA" id="ARBA00023098"/>
    </source>
</evidence>
<gene>
    <name evidence="12" type="ORF">COCCADRAFT_3262</name>
</gene>
<keyword evidence="3 8" id="KW-0378">Hydrolase</keyword>
<dbReference type="SUPFAM" id="SSF52540">
    <property type="entry name" value="P-loop containing nucleoside triphosphate hydrolases"/>
    <property type="match status" value="1"/>
</dbReference>
<dbReference type="GO" id="GO:0016020">
    <property type="term" value="C:membrane"/>
    <property type="evidence" value="ECO:0007669"/>
    <property type="project" value="TreeGrafter"/>
</dbReference>
<keyword evidence="13" id="KW-1185">Reference proteome</keyword>
<feature type="active site" description="Proton acceptor" evidence="8">
    <location>
        <position position="973"/>
    </location>
</feature>
<organism evidence="12 13">
    <name type="scientific">Cochliobolus carbonum (strain 26-R-13)</name>
    <name type="common">Maize leaf spot fungus</name>
    <name type="synonym">Bipolaris zeicola</name>
    <dbReference type="NCBI Taxonomy" id="930089"/>
    <lineage>
        <taxon>Eukaryota</taxon>
        <taxon>Fungi</taxon>
        <taxon>Dikarya</taxon>
        <taxon>Ascomycota</taxon>
        <taxon>Pezizomycotina</taxon>
        <taxon>Dothideomycetes</taxon>
        <taxon>Pleosporomycetidae</taxon>
        <taxon>Pleosporales</taxon>
        <taxon>Pleosporineae</taxon>
        <taxon>Pleosporaceae</taxon>
        <taxon>Bipolaris</taxon>
    </lineage>
</organism>
<evidence type="ECO:0000256" key="9">
    <source>
        <dbReference type="SAM" id="MobiDB-lite"/>
    </source>
</evidence>
<protein>
    <recommendedName>
        <fullName evidence="14">PNPLA domain-containing protein</fullName>
    </recommendedName>
</protein>
<dbReference type="PROSITE" id="PS51635">
    <property type="entry name" value="PNPLA"/>
    <property type="match status" value="1"/>
</dbReference>
<dbReference type="CDD" id="cd07199">
    <property type="entry name" value="Pat17_PNPLA8_PNPLA9_like"/>
    <property type="match status" value="1"/>
</dbReference>
<dbReference type="Proteomes" id="UP000053841">
    <property type="component" value="Unassembled WGS sequence"/>
</dbReference>
<dbReference type="GO" id="GO:0008270">
    <property type="term" value="F:zinc ion binding"/>
    <property type="evidence" value="ECO:0007669"/>
    <property type="project" value="UniProtKB-KW"/>
</dbReference>
<dbReference type="PANTHER" id="PTHR24185:SF1">
    <property type="entry name" value="CALCIUM-INDEPENDENT PHOSPHOLIPASE A2-GAMMA"/>
    <property type="match status" value="1"/>
</dbReference>
<dbReference type="Gene3D" id="3.40.1090.10">
    <property type="entry name" value="Cytosolic phospholipase A2 catalytic domain"/>
    <property type="match status" value="1"/>
</dbReference>
<evidence type="ECO:0000259" key="11">
    <source>
        <dbReference type="PROSITE" id="PS51635"/>
    </source>
</evidence>
<dbReference type="OrthoDB" id="194358at2759"/>
<evidence type="ECO:0000256" key="4">
    <source>
        <dbReference type="ARBA" id="ARBA00022833"/>
    </source>
</evidence>
<dbReference type="InterPro" id="IPR002641">
    <property type="entry name" value="PNPLA_dom"/>
</dbReference>
<feature type="region of interest" description="Disordered" evidence="9">
    <location>
        <begin position="1279"/>
        <end position="1313"/>
    </location>
</feature>
<feature type="compositionally biased region" description="Polar residues" evidence="9">
    <location>
        <begin position="28"/>
        <end position="53"/>
    </location>
</feature>
<feature type="compositionally biased region" description="Basic and acidic residues" evidence="9">
    <location>
        <begin position="282"/>
        <end position="303"/>
    </location>
</feature>
<keyword evidence="4" id="KW-0862">Zinc</keyword>
<dbReference type="GO" id="GO:0019369">
    <property type="term" value="P:arachidonate metabolic process"/>
    <property type="evidence" value="ECO:0007669"/>
    <property type="project" value="TreeGrafter"/>
</dbReference>
<dbReference type="InterPro" id="IPR017907">
    <property type="entry name" value="Znf_RING_CS"/>
</dbReference>
<feature type="compositionally biased region" description="Basic and acidic residues" evidence="9">
    <location>
        <begin position="1291"/>
        <end position="1313"/>
    </location>
</feature>
<feature type="domain" description="PNPLA" evidence="11">
    <location>
        <begin position="784"/>
        <end position="986"/>
    </location>
</feature>
<keyword evidence="5 8" id="KW-0442">Lipid degradation</keyword>
<dbReference type="InterPro" id="IPR001841">
    <property type="entry name" value="Znf_RING"/>
</dbReference>
<keyword evidence="1" id="KW-0479">Metal-binding</keyword>
<evidence type="ECO:0000313" key="12">
    <source>
        <dbReference type="EMBL" id="EUC35587.1"/>
    </source>
</evidence>
<keyword evidence="6 8" id="KW-0443">Lipid metabolism</keyword>
<evidence type="ECO:0008006" key="14">
    <source>
        <dbReference type="Google" id="ProtNLM"/>
    </source>
</evidence>
<accession>W6Y7J2</accession>
<evidence type="ECO:0000313" key="13">
    <source>
        <dbReference type="Proteomes" id="UP000053841"/>
    </source>
</evidence>
<dbReference type="InterPro" id="IPR027417">
    <property type="entry name" value="P-loop_NTPase"/>
</dbReference>
<feature type="region of interest" description="Disordered" evidence="9">
    <location>
        <begin position="1"/>
        <end position="55"/>
    </location>
</feature>
<dbReference type="Pfam" id="PF01734">
    <property type="entry name" value="Patatin"/>
    <property type="match status" value="1"/>
</dbReference>
<dbReference type="PROSITE" id="PS00518">
    <property type="entry name" value="ZF_RING_1"/>
    <property type="match status" value="1"/>
</dbReference>
<dbReference type="PANTHER" id="PTHR24185">
    <property type="entry name" value="CALCIUM-INDEPENDENT PHOSPHOLIPASE A2-GAMMA"/>
    <property type="match status" value="1"/>
</dbReference>
<evidence type="ECO:0000256" key="8">
    <source>
        <dbReference type="PROSITE-ProRule" id="PRU01161"/>
    </source>
</evidence>
<evidence type="ECO:0000259" key="10">
    <source>
        <dbReference type="PROSITE" id="PS50089"/>
    </source>
</evidence>
<dbReference type="GO" id="GO:0016042">
    <property type="term" value="P:lipid catabolic process"/>
    <property type="evidence" value="ECO:0007669"/>
    <property type="project" value="UniProtKB-UniRule"/>
</dbReference>
<feature type="compositionally biased region" description="Basic and acidic residues" evidence="9">
    <location>
        <begin position="1366"/>
        <end position="1391"/>
    </location>
</feature>
<dbReference type="GO" id="GO:0046486">
    <property type="term" value="P:glycerolipid metabolic process"/>
    <property type="evidence" value="ECO:0007669"/>
    <property type="project" value="UniProtKB-ARBA"/>
</dbReference>
<feature type="domain" description="RING-type" evidence="10">
    <location>
        <begin position="715"/>
        <end position="761"/>
    </location>
</feature>
<evidence type="ECO:0000256" key="2">
    <source>
        <dbReference type="ARBA" id="ARBA00022771"/>
    </source>
</evidence>
<feature type="short sequence motif" description="DGA/G" evidence="8">
    <location>
        <begin position="973"/>
        <end position="975"/>
    </location>
</feature>
<dbReference type="PROSITE" id="PS50089">
    <property type="entry name" value="ZF_RING_2"/>
    <property type="match status" value="1"/>
</dbReference>
<feature type="region of interest" description="Disordered" evidence="9">
    <location>
        <begin position="276"/>
        <end position="303"/>
    </location>
</feature>
<dbReference type="GeneID" id="19147287"/>
<proteinExistence type="predicted"/>
<feature type="short sequence motif" description="GXSXG" evidence="8">
    <location>
        <begin position="822"/>
        <end position="826"/>
    </location>
</feature>
<dbReference type="SUPFAM" id="SSF52151">
    <property type="entry name" value="FabD/lysophospholipase-like"/>
    <property type="match status" value="1"/>
</dbReference>
<sequence length="1401" mass="158384">MSTSNQKWILEGPNMARLSPHGDEIPVSHTSKANIFRPSSQDPSSVSTGTSRGLNVFREQVPTYQEASDDDEPSSTVCDTCSVHIQPIWNCSYCDMNFCDDCWGKQGPHKLGRKGPDGLPHEKANPTIVQRLKDILAPPQDYHEQQILHVEDEDTTWFGLARDNHNKSILDDRGRYAAIMADSNTDEYQFRYPQIVSFIGQTGAGKSTLIKMLIDQQERIHGSREWAFPSPVVGSMTNSNIPTSCDVHLYSDPTTYLSEHPMLFADCEGLEGGENTPISAQYREKASHTSEERGKGREMRREHPKLQQITRGLNRTRREIKWANSPEKTKRQYAVTEFYPRLLYTFSDVIVFVLRNAKTFESTVLTLLIKWARSSIEKSVNQPILPHAIIALNATSTKVDQSAWDPEYATESLLADVAGAVDRDPAFKELKEYWGGKGRNIHTVKDLLLCYYSSITVIRIPGDGRYMMIDEQIQKLHDTLSRRCRESFNTKRRSRMLFNSDALNVYLHSAFEHFSNDLNKPFDFMDASFKINPIPLDFGGNILKLAVAMKARYDDPRKIFEELSFMVASCIGLDCVRQNFKGPANQILEKQYLSHCDTALEDFCALYWPCTFNYMHRGRCVNVKETHNKGHQNRKGIIIGTGPYESNFTFTGFAKDWSRLLESHLAKFQVELSSQLMQTPSASEVDITTRLHHANITAFYKRLGGAQKFVSHLTCYCCLRELAEHPLRCGHVLCTPCIKSYGNPHNELKHSYSMASCPLHDYETVFSAHWPVHFKPPLAGVRVLSLDGGGMRGIVILSVLGEIQKELGGRIPIQDFFDLIVGTSTGGLLALGLGVKNWSIEQSTQTFLSLVRTAFTSRYPGGLQLMRSKYRTKPLEKALHQAFGDEAMFGGVPEDMSGSTRKVAVTAATETGEEVVIFTNYNRASKSGIGYRPVRPDDPNNDLKVREAARATSAAPFFFKPFVNGRTKESYIDGAVKHNNPVRIANSETKFLWPDVEERYPDILLSVGTGYHESGVEGSSIAGSDRRRMQVRKALELTKKRSKISKVFPQVDSWFKFAKQRVEDILNSENIWRDFRTDVVGLSSPIAAERYIRLNPNVRSPVPKMDDTQKVNDLQREVADTLRTPESQVMIQTIAGRLIGSSFYFEKIGRPREIRGVLTIQGTIACRFADGSDDLRFLGEHIRFKFQRYKFQPFFRISEVGNVEHTQDIELSRKVLEDMVDSRSFNLGAIVIPVASDPALLSIDLHLIDDRKQPKFSTSFPISGFPRNLTEGEAVKQTTSPPMLDTVPYKTSDKRRSLRESRSNIHSRLEIEHRPISDGNIDYRAYRHSDTTQQPPKPTPSLDLQHHVELHDPDEAIGMSDVEMAPSHEEGRSSSEKAMSKSRRHFVDAFRDASSSSDTLM</sequence>
<dbReference type="EMBL" id="KI964573">
    <property type="protein sequence ID" value="EUC35587.1"/>
    <property type="molecule type" value="Genomic_DNA"/>
</dbReference>
<evidence type="ECO:0000256" key="3">
    <source>
        <dbReference type="ARBA" id="ARBA00022801"/>
    </source>
</evidence>
<dbReference type="eggNOG" id="KOG4231">
    <property type="taxonomic scope" value="Eukaryota"/>
</dbReference>
<evidence type="ECO:0000256" key="5">
    <source>
        <dbReference type="ARBA" id="ARBA00022963"/>
    </source>
</evidence>
<dbReference type="KEGG" id="bze:COCCADRAFT_3262"/>
<feature type="active site" description="Nucleophile" evidence="8">
    <location>
        <position position="824"/>
    </location>
</feature>
<evidence type="ECO:0000256" key="7">
    <source>
        <dbReference type="PROSITE-ProRule" id="PRU00175"/>
    </source>
</evidence>
<name>W6Y7J2_COCC2</name>
<keyword evidence="2 7" id="KW-0863">Zinc-finger</keyword>